<dbReference type="SUPFAM" id="SSF51419">
    <property type="entry name" value="PLP-binding barrel"/>
    <property type="match status" value="1"/>
</dbReference>
<dbReference type="EC" id="5.1.1.1" evidence="5"/>
<keyword evidence="10" id="KW-1185">Reference proteome</keyword>
<dbReference type="eggNOG" id="COG0787">
    <property type="taxonomic scope" value="Bacteria"/>
</dbReference>
<reference evidence="9 10" key="1">
    <citation type="journal article" date="2013" name="Genome Announc.">
        <title>Draft genome sequence of the moderately halophilic gammaproteobacterium Halomonas anticariensis FP35.</title>
        <authorList>
            <person name="Tahrioui A."/>
            <person name="Quesada E."/>
            <person name="Llamas I."/>
        </authorList>
    </citation>
    <scope>NUCLEOTIDE SEQUENCE [LARGE SCALE GENOMIC DNA]</scope>
    <source>
        <strain evidence="10">DSM 16096 / CECT 5854 / LMG 22089 / FP35</strain>
    </source>
</reference>
<comment type="similarity">
    <text evidence="5">Belongs to the alanine racemase family.</text>
</comment>
<feature type="modified residue" description="N6-(pyridoxal phosphate)lysine" evidence="5 6">
    <location>
        <position position="35"/>
    </location>
</feature>
<comment type="catalytic activity">
    <reaction evidence="1 5">
        <text>L-alanine = D-alanine</text>
        <dbReference type="Rhea" id="RHEA:20249"/>
        <dbReference type="ChEBI" id="CHEBI:57416"/>
        <dbReference type="ChEBI" id="CHEBI:57972"/>
        <dbReference type="EC" id="5.1.1.1"/>
    </reaction>
</comment>
<evidence type="ECO:0000259" key="8">
    <source>
        <dbReference type="SMART" id="SM01005"/>
    </source>
</evidence>
<evidence type="ECO:0000256" key="7">
    <source>
        <dbReference type="PIRSR" id="PIRSR600821-52"/>
    </source>
</evidence>
<dbReference type="InterPro" id="IPR000821">
    <property type="entry name" value="Ala_racemase"/>
</dbReference>
<dbReference type="Gene3D" id="2.40.37.10">
    <property type="entry name" value="Lyase, Ornithine Decarboxylase, Chain A, domain 1"/>
    <property type="match status" value="1"/>
</dbReference>
<dbReference type="Proteomes" id="UP000014463">
    <property type="component" value="Unassembled WGS sequence"/>
</dbReference>
<evidence type="ECO:0000256" key="6">
    <source>
        <dbReference type="PIRSR" id="PIRSR600821-50"/>
    </source>
</evidence>
<dbReference type="InterPro" id="IPR029066">
    <property type="entry name" value="PLP-binding_barrel"/>
</dbReference>
<dbReference type="FunFam" id="3.20.20.10:FF:000002">
    <property type="entry name" value="Alanine racemase"/>
    <property type="match status" value="1"/>
</dbReference>
<dbReference type="InterPro" id="IPR001608">
    <property type="entry name" value="Ala_racemase_N"/>
</dbReference>
<comment type="cofactor">
    <cofactor evidence="2 5 6">
        <name>pyridoxal 5'-phosphate</name>
        <dbReference type="ChEBI" id="CHEBI:597326"/>
    </cofactor>
</comment>
<accession>S2L0L2</accession>
<dbReference type="SUPFAM" id="SSF50621">
    <property type="entry name" value="Alanine racemase C-terminal domain-like"/>
    <property type="match status" value="1"/>
</dbReference>
<dbReference type="GO" id="GO:0030632">
    <property type="term" value="P:D-alanine biosynthetic process"/>
    <property type="evidence" value="ECO:0007669"/>
    <property type="project" value="UniProtKB-UniRule"/>
</dbReference>
<dbReference type="UniPathway" id="UPA00042">
    <property type="reaction ID" value="UER00497"/>
</dbReference>
<dbReference type="GO" id="GO:0030170">
    <property type="term" value="F:pyridoxal phosphate binding"/>
    <property type="evidence" value="ECO:0007669"/>
    <property type="project" value="UniProtKB-UniRule"/>
</dbReference>
<dbReference type="GO" id="GO:0005829">
    <property type="term" value="C:cytosol"/>
    <property type="evidence" value="ECO:0007669"/>
    <property type="project" value="TreeGrafter"/>
</dbReference>
<organism evidence="9 10">
    <name type="scientific">Litchfieldella anticariensis (strain DSM 16096 / CECT 5854 / CIP 108499 / LMG 22089 / FP35)</name>
    <name type="common">Halomonas anticariensis</name>
    <dbReference type="NCBI Taxonomy" id="1121939"/>
    <lineage>
        <taxon>Bacteria</taxon>
        <taxon>Pseudomonadati</taxon>
        <taxon>Pseudomonadota</taxon>
        <taxon>Gammaproteobacteria</taxon>
        <taxon>Oceanospirillales</taxon>
        <taxon>Halomonadaceae</taxon>
        <taxon>Litchfieldella</taxon>
    </lineage>
</organism>
<dbReference type="InterPro" id="IPR011079">
    <property type="entry name" value="Ala_racemase_C"/>
</dbReference>
<keyword evidence="4 5" id="KW-0413">Isomerase</keyword>
<dbReference type="OrthoDB" id="9813814at2"/>
<dbReference type="InterPro" id="IPR020622">
    <property type="entry name" value="Ala_racemase_pyridoxalP-BS"/>
</dbReference>
<feature type="active site" description="Proton acceptor; specific for L-alanine" evidence="5">
    <location>
        <position position="256"/>
    </location>
</feature>
<comment type="pathway">
    <text evidence="5">Amino-acid biosynthesis; D-alanine biosynthesis; D-alanine from L-alanine: step 1/1.</text>
</comment>
<dbReference type="AlphaFoldDB" id="S2L0L2"/>
<comment type="caution">
    <text evidence="9">The sequence shown here is derived from an EMBL/GenBank/DDBJ whole genome shotgun (WGS) entry which is preliminary data.</text>
</comment>
<dbReference type="STRING" id="1121939.L861_11555"/>
<dbReference type="RefSeq" id="WP_016417892.1">
    <property type="nucleotide sequence ID" value="NZ_AUAB01000025.1"/>
</dbReference>
<dbReference type="PANTHER" id="PTHR30511">
    <property type="entry name" value="ALANINE RACEMASE"/>
    <property type="match status" value="1"/>
</dbReference>
<evidence type="ECO:0000256" key="1">
    <source>
        <dbReference type="ARBA" id="ARBA00000316"/>
    </source>
</evidence>
<dbReference type="SMART" id="SM01005">
    <property type="entry name" value="Ala_racemase_C"/>
    <property type="match status" value="1"/>
</dbReference>
<evidence type="ECO:0000256" key="2">
    <source>
        <dbReference type="ARBA" id="ARBA00001933"/>
    </source>
</evidence>
<dbReference type="EMBL" id="ASTJ01000036">
    <property type="protein sequence ID" value="EPC01204.1"/>
    <property type="molecule type" value="Genomic_DNA"/>
</dbReference>
<protein>
    <recommendedName>
        <fullName evidence="5">Alanine racemase</fullName>
        <ecNumber evidence="5">5.1.1.1</ecNumber>
    </recommendedName>
</protein>
<dbReference type="CDD" id="cd06827">
    <property type="entry name" value="PLPDE_III_AR_proteobact"/>
    <property type="match status" value="1"/>
</dbReference>
<feature type="binding site" evidence="5 7">
    <location>
        <position position="131"/>
    </location>
    <ligand>
        <name>substrate</name>
    </ligand>
</feature>
<keyword evidence="3 5" id="KW-0663">Pyridoxal phosphate</keyword>
<dbReference type="Gene3D" id="3.20.20.10">
    <property type="entry name" value="Alanine racemase"/>
    <property type="match status" value="1"/>
</dbReference>
<dbReference type="Pfam" id="PF00842">
    <property type="entry name" value="Ala_racemase_C"/>
    <property type="match status" value="1"/>
</dbReference>
<sequence>MARPLTADIDLDALRHNYCLARDLAPHSRTLAVLKADAYGHGAVPCAHALSDLAPAFAVASIEEACVLREAGIKIPIVLLEGIFEACELEVVDTMDLWIVVHSDWQLEAQLAYRPRRPIPTWLKVDSGMHRLGFDPYRAEQIWARLAAAPEYATDLHLMSHFATADALDPSYFRHQLGVLNALAERLKAPICLANSPATLAWPEAHGAWNRPGVMLYGSNPLVGDNDATRRLAPVMTLRSEIIAVRDLAPGEPVGYAGRWKAPRPSRIGVVACGYGDGYDRHAVDGTPVLVNGQRTSIAGKVSMDMLTVDLTDIPEAGIGSPVVLWGRAADGTYLSVDDVASHCDTISYTLLTGVLPRVPRRYHGGPVGVARQANVHD</sequence>
<dbReference type="PROSITE" id="PS00395">
    <property type="entry name" value="ALANINE_RACEMASE"/>
    <property type="match status" value="1"/>
</dbReference>
<feature type="active site" description="Proton acceptor; specific for D-alanine" evidence="5">
    <location>
        <position position="35"/>
    </location>
</feature>
<dbReference type="InterPro" id="IPR009006">
    <property type="entry name" value="Ala_racemase/Decarboxylase_C"/>
</dbReference>
<evidence type="ECO:0000256" key="5">
    <source>
        <dbReference type="HAMAP-Rule" id="MF_01201"/>
    </source>
</evidence>
<name>S2L0L2_LITA3</name>
<evidence type="ECO:0000256" key="3">
    <source>
        <dbReference type="ARBA" id="ARBA00022898"/>
    </source>
</evidence>
<feature type="domain" description="Alanine racemase C-terminal" evidence="8">
    <location>
        <begin position="235"/>
        <end position="364"/>
    </location>
</feature>
<evidence type="ECO:0000313" key="9">
    <source>
        <dbReference type="EMBL" id="EPC01204.1"/>
    </source>
</evidence>
<dbReference type="PATRIC" id="fig|1121939.11.peg.3376"/>
<dbReference type="HAMAP" id="MF_01201">
    <property type="entry name" value="Ala_racemase"/>
    <property type="match status" value="1"/>
</dbReference>
<comment type="function">
    <text evidence="5">Catalyzes the interconversion of L-alanine and D-alanine. May also act on other amino acids.</text>
</comment>
<gene>
    <name evidence="9" type="ORF">L861_11555</name>
</gene>
<dbReference type="PANTHER" id="PTHR30511:SF0">
    <property type="entry name" value="ALANINE RACEMASE, CATABOLIC-RELATED"/>
    <property type="match status" value="1"/>
</dbReference>
<dbReference type="NCBIfam" id="TIGR00492">
    <property type="entry name" value="alr"/>
    <property type="match status" value="1"/>
</dbReference>
<proteinExistence type="inferred from homology"/>
<dbReference type="PRINTS" id="PR00992">
    <property type="entry name" value="ALARACEMASE"/>
</dbReference>
<evidence type="ECO:0000313" key="10">
    <source>
        <dbReference type="Proteomes" id="UP000014463"/>
    </source>
</evidence>
<feature type="binding site" evidence="5 7">
    <location>
        <position position="304"/>
    </location>
    <ligand>
        <name>substrate</name>
    </ligand>
</feature>
<evidence type="ECO:0000256" key="4">
    <source>
        <dbReference type="ARBA" id="ARBA00023235"/>
    </source>
</evidence>
<dbReference type="Pfam" id="PF01168">
    <property type="entry name" value="Ala_racemase_N"/>
    <property type="match status" value="1"/>
</dbReference>
<dbReference type="GO" id="GO:0008784">
    <property type="term" value="F:alanine racemase activity"/>
    <property type="evidence" value="ECO:0007669"/>
    <property type="project" value="UniProtKB-UniRule"/>
</dbReference>